<name>A0ABW0NZI2_9HYPH</name>
<dbReference type="EMBL" id="JBHSLU010000018">
    <property type="protein sequence ID" value="MFC5505615.1"/>
    <property type="molecule type" value="Genomic_DNA"/>
</dbReference>
<protein>
    <submittedName>
        <fullName evidence="1">Uncharacterized protein</fullName>
    </submittedName>
</protein>
<dbReference type="Proteomes" id="UP001596060">
    <property type="component" value="Unassembled WGS sequence"/>
</dbReference>
<sequence>MGFDHQVEMKLTAKDAAGRLRRIESWCADWEISFRVLDRFAGSETIRIAFEDQRLARAFIGHFGGVLVDDREIEQAMSRDVADEDAYERLAREYPD</sequence>
<dbReference type="RefSeq" id="WP_066734681.1">
    <property type="nucleotide sequence ID" value="NZ_JBHSLU010000018.1"/>
</dbReference>
<organism evidence="1 2">
    <name type="scientific">Bosea massiliensis</name>
    <dbReference type="NCBI Taxonomy" id="151419"/>
    <lineage>
        <taxon>Bacteria</taxon>
        <taxon>Pseudomonadati</taxon>
        <taxon>Pseudomonadota</taxon>
        <taxon>Alphaproteobacteria</taxon>
        <taxon>Hyphomicrobiales</taxon>
        <taxon>Boseaceae</taxon>
        <taxon>Bosea</taxon>
    </lineage>
</organism>
<gene>
    <name evidence="1" type="ORF">ACFPN9_10130</name>
</gene>
<proteinExistence type="predicted"/>
<reference evidence="2" key="1">
    <citation type="journal article" date="2019" name="Int. J. Syst. Evol. Microbiol.">
        <title>The Global Catalogue of Microorganisms (GCM) 10K type strain sequencing project: providing services to taxonomists for standard genome sequencing and annotation.</title>
        <authorList>
            <consortium name="The Broad Institute Genomics Platform"/>
            <consortium name="The Broad Institute Genome Sequencing Center for Infectious Disease"/>
            <person name="Wu L."/>
            <person name="Ma J."/>
        </authorList>
    </citation>
    <scope>NUCLEOTIDE SEQUENCE [LARGE SCALE GENOMIC DNA]</scope>
    <source>
        <strain evidence="2">CCUG 43117</strain>
    </source>
</reference>
<keyword evidence="2" id="KW-1185">Reference proteome</keyword>
<accession>A0ABW0NZI2</accession>
<comment type="caution">
    <text evidence="1">The sequence shown here is derived from an EMBL/GenBank/DDBJ whole genome shotgun (WGS) entry which is preliminary data.</text>
</comment>
<evidence type="ECO:0000313" key="2">
    <source>
        <dbReference type="Proteomes" id="UP001596060"/>
    </source>
</evidence>
<evidence type="ECO:0000313" key="1">
    <source>
        <dbReference type="EMBL" id="MFC5505615.1"/>
    </source>
</evidence>